<evidence type="ECO:0000256" key="1">
    <source>
        <dbReference type="ARBA" id="ARBA00023172"/>
    </source>
</evidence>
<evidence type="ECO:0000259" key="2">
    <source>
        <dbReference type="PROSITE" id="PS51898"/>
    </source>
</evidence>
<keyword evidence="1" id="KW-0233">DNA recombination</keyword>
<sequence>MVAKFAAKRAGWWIYRRRVPAEYADLDPRPFVKLSTKVRVGDDPACLVAGPIVDRLNREAEAYWAGLASGRVDAAAERYHEAVRRARARGFAYQSVRELADPSSAWLGDVLTRVEAVSQRSSTVAVADADAFLGGLEPPKLRISDLFEEFEKSQKVYLRDLAEDQKRKWRNPKLRALENLLKVIDDKPLLNLTREDAIEFRAWWQDRIVSEDMNADTANKDFGHINKMLKTLILERQLLMDTPFRELRFPKGAPPDRQAYDPAYVQDRLLPGLSGLNAEARAVVCVIAETGARLSEVCNARFILDHDVPHLSILADERKTKTWQSVREIPLVGVGLAAARAFPNGFPRYRHKADGLSGLVNHYLSDNGLRPSSQHTLYSLRHTFEDRLTAAEAPDKIAAALMGHKYHRPRYGTGPTLEQKQKWLQAVAYQVDMVF</sequence>
<gene>
    <name evidence="3" type="ORF">SAMN05444272_4528</name>
</gene>
<protein>
    <recommendedName>
        <fullName evidence="2">Tyr recombinase domain-containing protein</fullName>
    </recommendedName>
</protein>
<dbReference type="InterPro" id="IPR013762">
    <property type="entry name" value="Integrase-like_cat_sf"/>
</dbReference>
<evidence type="ECO:0000313" key="4">
    <source>
        <dbReference type="Proteomes" id="UP000186002"/>
    </source>
</evidence>
<keyword evidence="4" id="KW-1185">Reference proteome</keyword>
<dbReference type="InterPro" id="IPR002104">
    <property type="entry name" value="Integrase_catalytic"/>
</dbReference>
<dbReference type="Gene3D" id="1.10.443.10">
    <property type="entry name" value="Intergrase catalytic core"/>
    <property type="match status" value="1"/>
</dbReference>
<dbReference type="AlphaFoldDB" id="A0A1M7PMZ7"/>
<reference evidence="3 4" key="1">
    <citation type="submission" date="2016-11" db="EMBL/GenBank/DDBJ databases">
        <authorList>
            <person name="Jaros S."/>
            <person name="Januszkiewicz K."/>
            <person name="Wedrychowicz H."/>
        </authorList>
    </citation>
    <scope>NUCLEOTIDE SEQUENCE [LARGE SCALE GENOMIC DNA]</scope>
    <source>
        <strain evidence="3 4">DSM 22153</strain>
    </source>
</reference>
<dbReference type="GO" id="GO:0015074">
    <property type="term" value="P:DNA integration"/>
    <property type="evidence" value="ECO:0007669"/>
    <property type="project" value="InterPro"/>
</dbReference>
<dbReference type="GO" id="GO:0006310">
    <property type="term" value="P:DNA recombination"/>
    <property type="evidence" value="ECO:0007669"/>
    <property type="project" value="UniProtKB-KW"/>
</dbReference>
<dbReference type="Proteomes" id="UP000186002">
    <property type="component" value="Unassembled WGS sequence"/>
</dbReference>
<proteinExistence type="predicted"/>
<name>A0A1M7PMZ7_9HYPH</name>
<dbReference type="OrthoDB" id="7222937at2"/>
<accession>A0A1M7PMZ7</accession>
<dbReference type="PROSITE" id="PS51898">
    <property type="entry name" value="TYR_RECOMBINASE"/>
    <property type="match status" value="1"/>
</dbReference>
<organism evidence="3 4">
    <name type="scientific">Roseibium suaedae</name>
    <dbReference type="NCBI Taxonomy" id="735517"/>
    <lineage>
        <taxon>Bacteria</taxon>
        <taxon>Pseudomonadati</taxon>
        <taxon>Pseudomonadota</taxon>
        <taxon>Alphaproteobacteria</taxon>
        <taxon>Hyphomicrobiales</taxon>
        <taxon>Stappiaceae</taxon>
        <taxon>Roseibium</taxon>
    </lineage>
</organism>
<dbReference type="GO" id="GO:0003677">
    <property type="term" value="F:DNA binding"/>
    <property type="evidence" value="ECO:0007669"/>
    <property type="project" value="InterPro"/>
</dbReference>
<dbReference type="SUPFAM" id="SSF56349">
    <property type="entry name" value="DNA breaking-rejoining enzymes"/>
    <property type="match status" value="1"/>
</dbReference>
<dbReference type="EMBL" id="FRBW01000009">
    <property type="protein sequence ID" value="SHN18616.1"/>
    <property type="molecule type" value="Genomic_DNA"/>
</dbReference>
<dbReference type="STRING" id="735517.SAMN05444272_4528"/>
<feature type="domain" description="Tyr recombinase" evidence="2">
    <location>
        <begin position="248"/>
        <end position="425"/>
    </location>
</feature>
<dbReference type="InterPro" id="IPR011010">
    <property type="entry name" value="DNA_brk_join_enz"/>
</dbReference>
<evidence type="ECO:0000313" key="3">
    <source>
        <dbReference type="EMBL" id="SHN18616.1"/>
    </source>
</evidence>